<proteinExistence type="predicted"/>
<sequence length="242" mass="27300">MEDDNTDGKKKKTTASIPANYISILQLQERWINEKEKKRKEEEEEERRQKQLQVEEEKKREEEEKRLNRSNQGRKKKKSTSGGGARFVEKEIPEVTAEVGSGGGEDTAEMLPKKDRGFRSKRYDSKKKKKKKTNQDVALEDDVVAVDSGGCGSIAPTESVVTENVTPAKDVIRVYRKKSEKAATAVETQFEDLSIKRDETTKNLKAQTKPSNRNRAASTMVWVKKERANDDGIASGVKPLNA</sequence>
<feature type="compositionally biased region" description="Basic and acidic residues" evidence="1">
    <location>
        <begin position="111"/>
        <end position="123"/>
    </location>
</feature>
<evidence type="ECO:0000313" key="2">
    <source>
        <dbReference type="Proteomes" id="UP000694864"/>
    </source>
</evidence>
<name>A0ABM0SPE7_CAMSA</name>
<evidence type="ECO:0000313" key="3">
    <source>
        <dbReference type="RefSeq" id="XP_010414194.1"/>
    </source>
</evidence>
<evidence type="ECO:0000256" key="1">
    <source>
        <dbReference type="SAM" id="MobiDB-lite"/>
    </source>
</evidence>
<keyword evidence="2" id="KW-1185">Reference proteome</keyword>
<feature type="compositionally biased region" description="Basic and acidic residues" evidence="1">
    <location>
        <begin position="36"/>
        <end position="67"/>
    </location>
</feature>
<feature type="region of interest" description="Disordered" evidence="1">
    <location>
        <begin position="1"/>
        <end position="21"/>
    </location>
</feature>
<protein>
    <submittedName>
        <fullName evidence="3">Myosin-M heavy chain-like</fullName>
    </submittedName>
</protein>
<dbReference type="GeneID" id="104700376"/>
<reference evidence="3" key="2">
    <citation type="submission" date="2025-08" db="UniProtKB">
        <authorList>
            <consortium name="RefSeq"/>
        </authorList>
    </citation>
    <scope>IDENTIFICATION</scope>
    <source>
        <tissue evidence="3">Leaf</tissue>
    </source>
</reference>
<gene>
    <name evidence="3" type="primary">LOC104700376</name>
</gene>
<accession>A0ABM0SPE7</accession>
<organism evidence="2 3">
    <name type="scientific">Camelina sativa</name>
    <name type="common">False flax</name>
    <name type="synonym">Myagrum sativum</name>
    <dbReference type="NCBI Taxonomy" id="90675"/>
    <lineage>
        <taxon>Eukaryota</taxon>
        <taxon>Viridiplantae</taxon>
        <taxon>Streptophyta</taxon>
        <taxon>Embryophyta</taxon>
        <taxon>Tracheophyta</taxon>
        <taxon>Spermatophyta</taxon>
        <taxon>Magnoliopsida</taxon>
        <taxon>eudicotyledons</taxon>
        <taxon>Gunneridae</taxon>
        <taxon>Pentapetalae</taxon>
        <taxon>rosids</taxon>
        <taxon>malvids</taxon>
        <taxon>Brassicales</taxon>
        <taxon>Brassicaceae</taxon>
        <taxon>Camelineae</taxon>
        <taxon>Camelina</taxon>
    </lineage>
</organism>
<feature type="region of interest" description="Disordered" evidence="1">
    <location>
        <begin position="36"/>
        <end position="136"/>
    </location>
</feature>
<dbReference type="RefSeq" id="XP_010414194.1">
    <property type="nucleotide sequence ID" value="XM_010415892.2"/>
</dbReference>
<reference evidence="2" key="1">
    <citation type="journal article" date="2014" name="Nat. Commun.">
        <title>The emerging biofuel crop Camelina sativa retains a highly undifferentiated hexaploid genome structure.</title>
        <authorList>
            <person name="Kagale S."/>
            <person name="Koh C."/>
            <person name="Nixon J."/>
            <person name="Bollina V."/>
            <person name="Clarke W.E."/>
            <person name="Tuteja R."/>
            <person name="Spillane C."/>
            <person name="Robinson S.J."/>
            <person name="Links M.G."/>
            <person name="Clarke C."/>
            <person name="Higgins E.E."/>
            <person name="Huebert T."/>
            <person name="Sharpe A.G."/>
            <person name="Parkin I.A."/>
        </authorList>
    </citation>
    <scope>NUCLEOTIDE SEQUENCE [LARGE SCALE GENOMIC DNA]</scope>
    <source>
        <strain evidence="2">cv. DH55</strain>
    </source>
</reference>
<dbReference type="Proteomes" id="UP000694864">
    <property type="component" value="Chromosome 7"/>
</dbReference>